<dbReference type="GO" id="GO:0016788">
    <property type="term" value="F:hydrolase activity, acting on ester bonds"/>
    <property type="evidence" value="ECO:0007669"/>
    <property type="project" value="InterPro"/>
</dbReference>
<organism evidence="2 3">
    <name type="scientific">Schleiferilactobacillus shenzhenensis LY-73</name>
    <dbReference type="NCBI Taxonomy" id="1231336"/>
    <lineage>
        <taxon>Bacteria</taxon>
        <taxon>Bacillati</taxon>
        <taxon>Bacillota</taxon>
        <taxon>Bacilli</taxon>
        <taxon>Lactobacillales</taxon>
        <taxon>Lactobacillaceae</taxon>
        <taxon>Schleiferilactobacillus</taxon>
    </lineage>
</organism>
<dbReference type="EMBL" id="KI271582">
    <property type="protein sequence ID" value="ERL66686.1"/>
    <property type="molecule type" value="Genomic_DNA"/>
</dbReference>
<name>U4TP64_9LACO</name>
<dbReference type="Pfam" id="PF07463">
    <property type="entry name" value="NUMOD4"/>
    <property type="match status" value="1"/>
</dbReference>
<reference evidence="3" key="1">
    <citation type="journal article" date="2013" name="Genome Announc.">
        <title>Whole-Genome Sequencing of Lactobacillus shenzhenensis Strain LY-73T.</title>
        <authorList>
            <person name="Lin Z."/>
            <person name="Liu Z."/>
            <person name="Yang R."/>
            <person name="Zou Y."/>
            <person name="Wan D."/>
            <person name="Chen J."/>
            <person name="Guo M."/>
            <person name="Zhao J."/>
            <person name="Fang C."/>
            <person name="Yang R."/>
            <person name="Liu F."/>
        </authorList>
    </citation>
    <scope>NUCLEOTIDE SEQUENCE [LARGE SCALE GENOMIC DNA]</scope>
    <source>
        <strain evidence="3">LY-73</strain>
    </source>
</reference>
<accession>U4TP64</accession>
<dbReference type="SUPFAM" id="SSF54060">
    <property type="entry name" value="His-Me finger endonucleases"/>
    <property type="match status" value="1"/>
</dbReference>
<dbReference type="STRING" id="1231336.L248_0365"/>
<evidence type="ECO:0000259" key="1">
    <source>
        <dbReference type="Pfam" id="PF07463"/>
    </source>
</evidence>
<dbReference type="Gene3D" id="3.90.75.20">
    <property type="match status" value="1"/>
</dbReference>
<evidence type="ECO:0000313" key="2">
    <source>
        <dbReference type="EMBL" id="ERL66686.1"/>
    </source>
</evidence>
<dbReference type="Proteomes" id="UP000030647">
    <property type="component" value="Unassembled WGS sequence"/>
</dbReference>
<dbReference type="AlphaFoldDB" id="U4TP64"/>
<sequence length="198" mass="23204">MAEIWLPITGEWQYEVSSLGRVRNVDNPDKMLKLSRRRHQCYFVASRRGKHRIYRLDKLVLGTFDMSFNRHDPQQEVIHLDGDEANCALVNLKAVSRQEKIKIWQERSVYRTPKDRYIEMRDEKGELIKSFKGYTQAVRFLQADGQLPPGDVFLRRGVSRLFYYLNRGSDPQKKVYGHYWRAPLKAGKNASDRPGEGS</sequence>
<proteinExistence type="predicted"/>
<dbReference type="OrthoDB" id="6631788at2"/>
<dbReference type="InterPro" id="IPR044925">
    <property type="entry name" value="His-Me_finger_sf"/>
</dbReference>
<gene>
    <name evidence="2" type="ORF">L248_0365</name>
</gene>
<protein>
    <recommendedName>
        <fullName evidence="1">NUMOD4 domain-containing protein</fullName>
    </recommendedName>
</protein>
<dbReference type="RefSeq" id="WP_022528312.1">
    <property type="nucleotide sequence ID" value="NZ_KI271582.1"/>
</dbReference>
<keyword evidence="3" id="KW-1185">Reference proteome</keyword>
<feature type="domain" description="NUMOD4" evidence="1">
    <location>
        <begin position="3"/>
        <end position="44"/>
    </location>
</feature>
<dbReference type="InterPro" id="IPR010902">
    <property type="entry name" value="NUMOD4"/>
</dbReference>
<evidence type="ECO:0000313" key="3">
    <source>
        <dbReference type="Proteomes" id="UP000030647"/>
    </source>
</evidence>
<dbReference type="HOGENOM" id="CLU_1407223_0_0_9"/>